<dbReference type="GO" id="GO:0019353">
    <property type="term" value="P:protoporphyrinogen IX biosynthetic process from glutamate"/>
    <property type="evidence" value="ECO:0007669"/>
    <property type="project" value="TreeGrafter"/>
</dbReference>
<proteinExistence type="inferred from homology"/>
<evidence type="ECO:0000256" key="12">
    <source>
        <dbReference type="PIRSR" id="PIRSR000445-3"/>
    </source>
</evidence>
<accession>A0A1M7SD81</accession>
<dbReference type="Gene3D" id="3.40.50.720">
    <property type="entry name" value="NAD(P)-binding Rossmann-like Domain"/>
    <property type="match status" value="1"/>
</dbReference>
<comment type="miscellaneous">
    <text evidence="9">During catalysis, the active site Cys acts as a nucleophile attacking the alpha-carbonyl group of tRNA-bound glutamate with the formation of a thioester intermediate between enzyme and glutamate, and the concomitant release of tRNA(Glu). The thioester intermediate is finally reduced by direct hydride transfer from NADPH, to form the product GSA.</text>
</comment>
<dbReference type="InterPro" id="IPR006151">
    <property type="entry name" value="Shikm_DH/Glu-tRNA_Rdtase"/>
</dbReference>
<dbReference type="Gene3D" id="3.30.460.30">
    <property type="entry name" value="Glutamyl-tRNA reductase, N-terminal domain"/>
    <property type="match status" value="1"/>
</dbReference>
<dbReference type="FunFam" id="3.40.50.720:FF:000031">
    <property type="entry name" value="Glutamyl-tRNA reductase"/>
    <property type="match status" value="1"/>
</dbReference>
<evidence type="ECO:0000256" key="14">
    <source>
        <dbReference type="RuleBase" id="RU000584"/>
    </source>
</evidence>
<dbReference type="CDD" id="cd05213">
    <property type="entry name" value="NAD_bind_Glutamyl_tRNA_reduct"/>
    <property type="match status" value="1"/>
</dbReference>
<dbReference type="InterPro" id="IPR015895">
    <property type="entry name" value="4pyrrol_synth_GluRdtase_N"/>
</dbReference>
<organism evidence="18 19">
    <name type="scientific">Desulfovibrio litoralis DSM 11393</name>
    <dbReference type="NCBI Taxonomy" id="1121455"/>
    <lineage>
        <taxon>Bacteria</taxon>
        <taxon>Pseudomonadati</taxon>
        <taxon>Thermodesulfobacteriota</taxon>
        <taxon>Desulfovibrionia</taxon>
        <taxon>Desulfovibrionales</taxon>
        <taxon>Desulfovibrionaceae</taxon>
        <taxon>Desulfovibrio</taxon>
    </lineage>
</organism>
<evidence type="ECO:0000256" key="3">
    <source>
        <dbReference type="ARBA" id="ARBA00012970"/>
    </source>
</evidence>
<evidence type="ECO:0000256" key="4">
    <source>
        <dbReference type="ARBA" id="ARBA00022857"/>
    </source>
</evidence>
<dbReference type="InterPro" id="IPR036291">
    <property type="entry name" value="NAD(P)-bd_dom_sf"/>
</dbReference>
<evidence type="ECO:0000259" key="16">
    <source>
        <dbReference type="Pfam" id="PF01488"/>
    </source>
</evidence>
<feature type="active site" description="Nucleophile" evidence="9 10">
    <location>
        <position position="92"/>
    </location>
</feature>
<feature type="binding site" evidence="9 11">
    <location>
        <position position="150"/>
    </location>
    <ligand>
        <name>substrate</name>
    </ligand>
</feature>
<evidence type="ECO:0000256" key="6">
    <source>
        <dbReference type="ARBA" id="ARBA00023244"/>
    </source>
</evidence>
<feature type="binding site" evidence="9 11">
    <location>
        <begin position="91"/>
        <end position="94"/>
    </location>
    <ligand>
        <name>substrate</name>
    </ligand>
</feature>
<evidence type="ECO:0000313" key="18">
    <source>
        <dbReference type="EMBL" id="SHN56439.1"/>
    </source>
</evidence>
<dbReference type="SUPFAM" id="SSF69075">
    <property type="entry name" value="Glutamyl tRNA-reductase dimerization domain"/>
    <property type="match status" value="1"/>
</dbReference>
<comment type="subunit">
    <text evidence="9">Homodimer.</text>
</comment>
<gene>
    <name evidence="9" type="primary">hemA</name>
    <name evidence="18" type="ORF">SAMN02745728_00791</name>
</gene>
<dbReference type="UniPathway" id="UPA00251">
    <property type="reaction ID" value="UER00316"/>
</dbReference>
<feature type="site" description="Important for activity" evidence="9 13">
    <location>
        <position position="140"/>
    </location>
</feature>
<dbReference type="InterPro" id="IPR015896">
    <property type="entry name" value="4pyrrol_synth_GluRdtase_dimer"/>
</dbReference>
<dbReference type="SUPFAM" id="SSF69742">
    <property type="entry name" value="Glutamyl tRNA-reductase catalytic, N-terminal domain"/>
    <property type="match status" value="1"/>
</dbReference>
<dbReference type="PIRSF" id="PIRSF000445">
    <property type="entry name" value="4pyrrol_synth_GluRdtase"/>
    <property type="match status" value="1"/>
</dbReference>
<comment type="pathway">
    <text evidence="1 9 14">Porphyrin-containing compound metabolism; protoporphyrin-IX biosynthesis; 5-aminolevulinate from L-glutamyl-tRNA(Glu): step 1/2.</text>
</comment>
<dbReference type="HAMAP" id="MF_00087">
    <property type="entry name" value="Glu_tRNA_reductase"/>
    <property type="match status" value="1"/>
</dbReference>
<dbReference type="GO" id="GO:0008883">
    <property type="term" value="F:glutamyl-tRNA reductase activity"/>
    <property type="evidence" value="ECO:0007669"/>
    <property type="project" value="UniProtKB-UniRule"/>
</dbReference>
<dbReference type="InterPro" id="IPR036453">
    <property type="entry name" value="GluRdtase_dimer_dom_sf"/>
</dbReference>
<comment type="catalytic activity">
    <reaction evidence="7 9 14">
        <text>(S)-4-amino-5-oxopentanoate + tRNA(Glu) + NADP(+) = L-glutamyl-tRNA(Glu) + NADPH + H(+)</text>
        <dbReference type="Rhea" id="RHEA:12344"/>
        <dbReference type="Rhea" id="RHEA-COMP:9663"/>
        <dbReference type="Rhea" id="RHEA-COMP:9680"/>
        <dbReference type="ChEBI" id="CHEBI:15378"/>
        <dbReference type="ChEBI" id="CHEBI:57501"/>
        <dbReference type="ChEBI" id="CHEBI:57783"/>
        <dbReference type="ChEBI" id="CHEBI:58349"/>
        <dbReference type="ChEBI" id="CHEBI:78442"/>
        <dbReference type="ChEBI" id="CHEBI:78520"/>
        <dbReference type="EC" id="1.2.1.70"/>
    </reaction>
</comment>
<dbReference type="RefSeq" id="WP_072696478.1">
    <property type="nucleotide sequence ID" value="NZ_FRDI01000003.1"/>
</dbReference>
<comment type="domain">
    <text evidence="9">Possesses an unusual extended V-shaped dimeric structure with each monomer consisting of three distinct domains arranged along a curved 'spinal' alpha-helix. The N-terminal catalytic domain specifically recognizes the glutamate moiety of the substrate. The second domain is the NADPH-binding domain, and the third C-terminal domain is responsible for dimerization.</text>
</comment>
<dbReference type="PROSITE" id="PS00747">
    <property type="entry name" value="GLUTR"/>
    <property type="match status" value="1"/>
</dbReference>
<dbReference type="NCBIfam" id="TIGR01035">
    <property type="entry name" value="hemA"/>
    <property type="match status" value="1"/>
</dbReference>
<keyword evidence="19" id="KW-1185">Reference proteome</keyword>
<evidence type="ECO:0000256" key="11">
    <source>
        <dbReference type="PIRSR" id="PIRSR000445-2"/>
    </source>
</evidence>
<feature type="binding site" evidence="9 11">
    <location>
        <position position="161"/>
    </location>
    <ligand>
        <name>substrate</name>
    </ligand>
</feature>
<dbReference type="InterPro" id="IPR000343">
    <property type="entry name" value="4pyrrol_synth_GluRdtase"/>
</dbReference>
<comment type="similarity">
    <text evidence="2 9 14">Belongs to the glutamyl-tRNA reductase family.</text>
</comment>
<dbReference type="STRING" id="1121455.SAMN02745728_00791"/>
<keyword evidence="4 9" id="KW-0521">NADP</keyword>
<feature type="domain" description="Quinate/shikimate 5-dehydrogenase/glutamyl-tRNA reductase" evidence="16">
    <location>
        <begin position="212"/>
        <end position="350"/>
    </location>
</feature>
<comment type="function">
    <text evidence="9">Catalyzes the NADPH-dependent reduction of glutamyl-tRNA(Glu) to glutamate 1-semialdehyde (GSA).</text>
</comment>
<dbReference type="InterPro" id="IPR036343">
    <property type="entry name" value="GluRdtase_N_sf"/>
</dbReference>
<dbReference type="Pfam" id="PF01488">
    <property type="entry name" value="Shikimate_DH"/>
    <property type="match status" value="1"/>
</dbReference>
<feature type="binding site" evidence="9 11">
    <location>
        <begin position="155"/>
        <end position="157"/>
    </location>
    <ligand>
        <name>substrate</name>
    </ligand>
</feature>
<evidence type="ECO:0000256" key="8">
    <source>
        <dbReference type="ARBA" id="ARBA00068659"/>
    </source>
</evidence>
<dbReference type="Pfam" id="PF05201">
    <property type="entry name" value="GlutR_N"/>
    <property type="match status" value="1"/>
</dbReference>
<dbReference type="AlphaFoldDB" id="A0A1M7SD81"/>
<evidence type="ECO:0000259" key="15">
    <source>
        <dbReference type="Pfam" id="PF00745"/>
    </source>
</evidence>
<dbReference type="PANTHER" id="PTHR43013">
    <property type="entry name" value="GLUTAMYL-TRNA REDUCTASE"/>
    <property type="match status" value="1"/>
</dbReference>
<evidence type="ECO:0000259" key="17">
    <source>
        <dbReference type="Pfam" id="PF05201"/>
    </source>
</evidence>
<dbReference type="GO" id="GO:0050661">
    <property type="term" value="F:NADP binding"/>
    <property type="evidence" value="ECO:0007669"/>
    <property type="project" value="InterPro"/>
</dbReference>
<feature type="domain" description="Glutamyl-tRNA reductase N-terminal" evidence="17">
    <location>
        <begin position="81"/>
        <end position="197"/>
    </location>
</feature>
<dbReference type="SUPFAM" id="SSF51735">
    <property type="entry name" value="NAD(P)-binding Rossmann-fold domains"/>
    <property type="match status" value="1"/>
</dbReference>
<dbReference type="FunFam" id="3.30.460.30:FF:000001">
    <property type="entry name" value="Glutamyl-tRNA reductase"/>
    <property type="match status" value="1"/>
</dbReference>
<sequence>MKKEIFILGLNHHCADVSIRESFALSDPEVKAKCLLPVKPCMKRNPQECWEKQKEYQTQSNKKHAEEPCPSFDKCQQTYTCPVQECLILSTCNRVELAIVGKNESAADYMLELWAKARNKTASELKSHVYIHKGFDAVKHLFSVASSLDSLVLGEPQILGQLKDAYRKAVDDKQTKIILNRLLHKAFFVAKRVRTETAVASSAVSISYAAVELAKRIFGNMESYTAMLIGAGEMAELSATHLINAGISNLIVVNRTLERAEELIKNFPQINAKAIDFNQLIPALQEADIIISSTGAHEPIINADQVKEVLKKRKQRPMFFIDIAVPRDIDTNVNELDNVYLYDIDDLKDVVEENLAQRRSEAERAKKIVEEETHKFCTWLRSLDLQPTIVELLNRSDEIATEELNKTLKKLPQLDEQSREALQIMLAAVVKKINHEPITFLKQKFEEESGTQYIDITRQMFKLDSQLKAKK</sequence>
<evidence type="ECO:0000256" key="7">
    <source>
        <dbReference type="ARBA" id="ARBA00047464"/>
    </source>
</evidence>
<evidence type="ECO:0000256" key="10">
    <source>
        <dbReference type="PIRSR" id="PIRSR000445-1"/>
    </source>
</evidence>
<dbReference type="Proteomes" id="UP000186469">
    <property type="component" value="Unassembled WGS sequence"/>
</dbReference>
<feature type="domain" description="Tetrapyrrole biosynthesis glutamyl-tRNA reductase dimerisation" evidence="15">
    <location>
        <begin position="364"/>
        <end position="463"/>
    </location>
</feature>
<evidence type="ECO:0000256" key="9">
    <source>
        <dbReference type="HAMAP-Rule" id="MF_00087"/>
    </source>
</evidence>
<dbReference type="Pfam" id="PF00745">
    <property type="entry name" value="GlutR_dimer"/>
    <property type="match status" value="1"/>
</dbReference>
<dbReference type="PANTHER" id="PTHR43013:SF1">
    <property type="entry name" value="GLUTAMYL-TRNA REDUCTASE"/>
    <property type="match status" value="1"/>
</dbReference>
<dbReference type="InterPro" id="IPR018214">
    <property type="entry name" value="GluRdtase_CS"/>
</dbReference>
<keyword evidence="5 9" id="KW-0560">Oxidoreductase</keyword>
<protein>
    <recommendedName>
        <fullName evidence="8 9">Glutamyl-tRNA reductase</fullName>
        <shortName evidence="9">GluTR</shortName>
        <ecNumber evidence="3 9">1.2.1.70</ecNumber>
    </recommendedName>
</protein>
<evidence type="ECO:0000313" key="19">
    <source>
        <dbReference type="Proteomes" id="UP000186469"/>
    </source>
</evidence>
<evidence type="ECO:0000256" key="13">
    <source>
        <dbReference type="PIRSR" id="PIRSR000445-4"/>
    </source>
</evidence>
<dbReference type="EC" id="1.2.1.70" evidence="3 9"/>
<keyword evidence="6 9" id="KW-0627">Porphyrin biosynthesis</keyword>
<dbReference type="EMBL" id="FRDI01000003">
    <property type="protein sequence ID" value="SHN56439.1"/>
    <property type="molecule type" value="Genomic_DNA"/>
</dbReference>
<evidence type="ECO:0000256" key="2">
    <source>
        <dbReference type="ARBA" id="ARBA00005916"/>
    </source>
</evidence>
<evidence type="ECO:0000256" key="5">
    <source>
        <dbReference type="ARBA" id="ARBA00023002"/>
    </source>
</evidence>
<reference evidence="18 19" key="1">
    <citation type="submission" date="2016-12" db="EMBL/GenBank/DDBJ databases">
        <authorList>
            <person name="Song W.-J."/>
            <person name="Kurnit D.M."/>
        </authorList>
    </citation>
    <scope>NUCLEOTIDE SEQUENCE [LARGE SCALE GENOMIC DNA]</scope>
    <source>
        <strain evidence="18 19">DSM 11393</strain>
    </source>
</reference>
<evidence type="ECO:0000256" key="1">
    <source>
        <dbReference type="ARBA" id="ARBA00005059"/>
    </source>
</evidence>
<name>A0A1M7SD81_9BACT</name>
<feature type="binding site" evidence="9 12">
    <location>
        <begin position="230"/>
        <end position="235"/>
    </location>
    <ligand>
        <name>NADP(+)</name>
        <dbReference type="ChEBI" id="CHEBI:58349"/>
    </ligand>
</feature>